<gene>
    <name evidence="1" type="ORF">E5K00_02485</name>
</gene>
<dbReference type="Gene3D" id="3.40.390.10">
    <property type="entry name" value="Collagenase (Catalytic Domain)"/>
    <property type="match status" value="1"/>
</dbReference>
<dbReference type="InterPro" id="IPR004027">
    <property type="entry name" value="SEC_C_motif"/>
</dbReference>
<dbReference type="Pfam" id="PF02810">
    <property type="entry name" value="SEC-C"/>
    <property type="match status" value="1"/>
</dbReference>
<dbReference type="CDD" id="cd20169">
    <property type="entry name" value="Peptidase_M90_mtfA"/>
    <property type="match status" value="1"/>
</dbReference>
<sequence length="315" mass="35782">MNYVVWLAVLAVIVFLFYRYVTRATRVKAAALATEFPAAWRDILTNRVAFYLSLSDVEKARFEKRVQVFLAQTRITGIQTDIDDVTRVLVAASAIIPVFGFPDWEYGHLSEVLVVPDAWKERQDAGREHAPLAGTLLGSVRNFQTSHYMHLSKASLEQGFRDGMDKQNVGIHEFAHLLDEADGVIDGVPALAFPAALRPEWEAVMAREIAAIRAGRSEINDYAGTNEAEFFAVVTEYFFEKPEKLQAEHPELYGLLLLAFRQNPRSRFRQWATDPREWLKTLRSKRKFGRNDPCPCGSGKKYKDCHMQQQEAQAA</sequence>
<dbReference type="OrthoDB" id="9786424at2"/>
<protein>
    <submittedName>
        <fullName evidence="1">Peptidase</fullName>
    </submittedName>
</protein>
<dbReference type="Pfam" id="PF06167">
    <property type="entry name" value="Peptidase_M90"/>
    <property type="match status" value="1"/>
</dbReference>
<dbReference type="GO" id="GO:0008237">
    <property type="term" value="F:metallopeptidase activity"/>
    <property type="evidence" value="ECO:0007669"/>
    <property type="project" value="InterPro"/>
</dbReference>
<dbReference type="InterPro" id="IPR010384">
    <property type="entry name" value="MtfA_fam"/>
</dbReference>
<organism evidence="1 2">
    <name type="scientific">Hymenobacter aquaticus</name>
    <dbReference type="NCBI Taxonomy" id="1867101"/>
    <lineage>
        <taxon>Bacteria</taxon>
        <taxon>Pseudomonadati</taxon>
        <taxon>Bacteroidota</taxon>
        <taxon>Cytophagia</taxon>
        <taxon>Cytophagales</taxon>
        <taxon>Hymenobacteraceae</taxon>
        <taxon>Hymenobacter</taxon>
    </lineage>
</organism>
<proteinExistence type="predicted"/>
<accession>A0A4Z0Q4T8</accession>
<dbReference type="RefSeq" id="WP_135461343.1">
    <property type="nucleotide sequence ID" value="NZ_SRLC01000001.1"/>
</dbReference>
<dbReference type="GO" id="GO:0004177">
    <property type="term" value="F:aminopeptidase activity"/>
    <property type="evidence" value="ECO:0007669"/>
    <property type="project" value="TreeGrafter"/>
</dbReference>
<dbReference type="SUPFAM" id="SSF103642">
    <property type="entry name" value="Sec-C motif"/>
    <property type="match status" value="1"/>
</dbReference>
<reference evidence="1 2" key="1">
    <citation type="submission" date="2019-04" db="EMBL/GenBank/DDBJ databases">
        <authorList>
            <person name="Feng G."/>
            <person name="Zhang J."/>
            <person name="Zhu H."/>
        </authorList>
    </citation>
    <scope>NUCLEOTIDE SEQUENCE [LARGE SCALE GENOMIC DNA]</scope>
    <source>
        <strain evidence="1 2">JCM 31653</strain>
    </source>
</reference>
<comment type="caution">
    <text evidence="1">The sequence shown here is derived from an EMBL/GenBank/DDBJ whole genome shotgun (WGS) entry which is preliminary data.</text>
</comment>
<dbReference type="EMBL" id="SRLC01000001">
    <property type="protein sequence ID" value="TGE24101.1"/>
    <property type="molecule type" value="Genomic_DNA"/>
</dbReference>
<keyword evidence="2" id="KW-1185">Reference proteome</keyword>
<dbReference type="SUPFAM" id="SSF55486">
    <property type="entry name" value="Metalloproteases ('zincins'), catalytic domain"/>
    <property type="match status" value="1"/>
</dbReference>
<dbReference type="PANTHER" id="PTHR30164:SF2">
    <property type="entry name" value="PROTEIN MTFA"/>
    <property type="match status" value="1"/>
</dbReference>
<dbReference type="AlphaFoldDB" id="A0A4Z0Q4T8"/>
<evidence type="ECO:0000313" key="2">
    <source>
        <dbReference type="Proteomes" id="UP000297549"/>
    </source>
</evidence>
<evidence type="ECO:0000313" key="1">
    <source>
        <dbReference type="EMBL" id="TGE24101.1"/>
    </source>
</evidence>
<dbReference type="Proteomes" id="UP000297549">
    <property type="component" value="Unassembled WGS sequence"/>
</dbReference>
<dbReference type="Gene3D" id="1.10.472.150">
    <property type="entry name" value="Glucose-regulated metallo-peptidase M90, N-terminal domain"/>
    <property type="match status" value="1"/>
</dbReference>
<dbReference type="GO" id="GO:0005829">
    <property type="term" value="C:cytosol"/>
    <property type="evidence" value="ECO:0007669"/>
    <property type="project" value="TreeGrafter"/>
</dbReference>
<dbReference type="PANTHER" id="PTHR30164">
    <property type="entry name" value="MTFA PEPTIDASE"/>
    <property type="match status" value="1"/>
</dbReference>
<dbReference type="InterPro" id="IPR024079">
    <property type="entry name" value="MetalloPept_cat_dom_sf"/>
</dbReference>
<dbReference type="InterPro" id="IPR042252">
    <property type="entry name" value="MtfA_N"/>
</dbReference>
<name>A0A4Z0Q4T8_9BACT</name>